<evidence type="ECO:0000313" key="1">
    <source>
        <dbReference type="EMBL" id="EJT52911.1"/>
    </source>
</evidence>
<sequence length="108" mass="11447">MSRRARQPGASKAWPGHLTFRCIPRLSIPPTALIAVLFSLPLCIFPDQHSPTDPSPTAILSDNMGVLDGLPIKLLNIVVYAVSLGSEVYSVAGPNDGYNQPNVSPAAP</sequence>
<dbReference type="AlphaFoldDB" id="J5TUF2"/>
<dbReference type="EMBL" id="ALBS01000012">
    <property type="protein sequence ID" value="EJT52911.1"/>
    <property type="molecule type" value="Genomic_DNA"/>
</dbReference>
<dbReference type="GeneID" id="25984172"/>
<dbReference type="VEuPathDB" id="FungiDB:A1Q1_00658"/>
<comment type="caution">
    <text evidence="1">The sequence shown here is derived from an EMBL/GenBank/DDBJ whole genome shotgun (WGS) entry which is preliminary data.</text>
</comment>
<dbReference type="OrthoDB" id="5586934at2759"/>
<dbReference type="KEGG" id="tasa:A1Q1_00658"/>
<dbReference type="RefSeq" id="XP_014183872.1">
    <property type="nucleotide sequence ID" value="XM_014328397.1"/>
</dbReference>
<gene>
    <name evidence="1" type="ORF">A1Q1_00658</name>
</gene>
<reference evidence="1 2" key="1">
    <citation type="journal article" date="2012" name="Eukaryot. Cell">
        <title>Draft genome sequence of CBS 2479, the standard type strain of Trichosporon asahii.</title>
        <authorList>
            <person name="Yang R.Y."/>
            <person name="Li H.T."/>
            <person name="Zhu H."/>
            <person name="Zhou G.P."/>
            <person name="Wang M."/>
            <person name="Wang L."/>
        </authorList>
    </citation>
    <scope>NUCLEOTIDE SEQUENCE [LARGE SCALE GENOMIC DNA]</scope>
    <source>
        <strain evidence="2">ATCC 90039 / CBS 2479 / JCM 2466 / KCTC 7840 / NCYC 2677 / UAMH 7654</strain>
    </source>
</reference>
<dbReference type="HOGENOM" id="CLU_2198839_0_0_1"/>
<accession>J5TUF2</accession>
<proteinExistence type="predicted"/>
<evidence type="ECO:0000313" key="2">
    <source>
        <dbReference type="Proteomes" id="UP000002748"/>
    </source>
</evidence>
<name>J5TUF2_TRIAS</name>
<dbReference type="Proteomes" id="UP000002748">
    <property type="component" value="Unassembled WGS sequence"/>
</dbReference>
<protein>
    <submittedName>
        <fullName evidence="1">Uncharacterized protein</fullName>
    </submittedName>
</protein>
<organism evidence="1 2">
    <name type="scientific">Trichosporon asahii var. asahii (strain ATCC 90039 / CBS 2479 / JCM 2466 / KCTC 7840 / NBRC 103889/ NCYC 2677 / UAMH 7654)</name>
    <name type="common">Yeast</name>
    <dbReference type="NCBI Taxonomy" id="1186058"/>
    <lineage>
        <taxon>Eukaryota</taxon>
        <taxon>Fungi</taxon>
        <taxon>Dikarya</taxon>
        <taxon>Basidiomycota</taxon>
        <taxon>Agaricomycotina</taxon>
        <taxon>Tremellomycetes</taxon>
        <taxon>Trichosporonales</taxon>
        <taxon>Trichosporonaceae</taxon>
        <taxon>Trichosporon</taxon>
    </lineage>
</organism>